<keyword evidence="12 18" id="KW-0067">ATP-binding</keyword>
<evidence type="ECO:0000313" key="22">
    <source>
        <dbReference type="Proteomes" id="UP000798488"/>
    </source>
</evidence>
<evidence type="ECO:0000256" key="11">
    <source>
        <dbReference type="ARBA" id="ARBA00022741"/>
    </source>
</evidence>
<evidence type="ECO:0000256" key="13">
    <source>
        <dbReference type="ARBA" id="ARBA00022842"/>
    </source>
</evidence>
<dbReference type="InterPro" id="IPR036615">
    <property type="entry name" value="Mur_ligase_C_dom_sf"/>
</dbReference>
<keyword evidence="10" id="KW-0479">Metal-binding</keyword>
<evidence type="ECO:0000256" key="8">
    <source>
        <dbReference type="ARBA" id="ARBA00019357"/>
    </source>
</evidence>
<dbReference type="RefSeq" id="WP_161822074.1">
    <property type="nucleotide sequence ID" value="NZ_LSRS01000003.1"/>
</dbReference>
<evidence type="ECO:0000256" key="12">
    <source>
        <dbReference type="ARBA" id="ARBA00022840"/>
    </source>
</evidence>
<dbReference type="InterPro" id="IPR013221">
    <property type="entry name" value="Mur_ligase_cen"/>
</dbReference>
<accession>A0A9D3AZ86</accession>
<protein>
    <recommendedName>
        <fullName evidence="8">Dihydrofolate synthase/folylpolyglutamate synthase</fullName>
        <ecNumber evidence="6">6.3.2.12</ecNumber>
        <ecNumber evidence="7">6.3.2.17</ecNumber>
    </recommendedName>
    <alternativeName>
        <fullName evidence="15">Tetrahydrofolylpolyglutamate synthase</fullName>
    </alternativeName>
</protein>
<dbReference type="OrthoDB" id="9809356at2"/>
<evidence type="ECO:0000256" key="1">
    <source>
        <dbReference type="ARBA" id="ARBA00001946"/>
    </source>
</evidence>
<keyword evidence="13" id="KW-0460">Magnesium</keyword>
<comment type="pathway">
    <text evidence="3">Cofactor biosynthesis; tetrahydrofolylpolyglutamate biosynthesis.</text>
</comment>
<comment type="catalytic activity">
    <reaction evidence="16">
        <text>(6S)-5,6,7,8-tetrahydrofolyl-(gamma-L-Glu)(n) + L-glutamate + ATP = (6S)-5,6,7,8-tetrahydrofolyl-(gamma-L-Glu)(n+1) + ADP + phosphate + H(+)</text>
        <dbReference type="Rhea" id="RHEA:10580"/>
        <dbReference type="Rhea" id="RHEA-COMP:14738"/>
        <dbReference type="Rhea" id="RHEA-COMP:14740"/>
        <dbReference type="ChEBI" id="CHEBI:15378"/>
        <dbReference type="ChEBI" id="CHEBI:29985"/>
        <dbReference type="ChEBI" id="CHEBI:30616"/>
        <dbReference type="ChEBI" id="CHEBI:43474"/>
        <dbReference type="ChEBI" id="CHEBI:141005"/>
        <dbReference type="ChEBI" id="CHEBI:456216"/>
        <dbReference type="EC" id="6.3.2.17"/>
    </reaction>
</comment>
<dbReference type="EMBL" id="LSRS01000003">
    <property type="protein sequence ID" value="KAF1085634.1"/>
    <property type="molecule type" value="Genomic_DNA"/>
</dbReference>
<dbReference type="PROSITE" id="PS01012">
    <property type="entry name" value="FOLYLPOLYGLU_SYNT_2"/>
    <property type="match status" value="1"/>
</dbReference>
<organism evidence="21 22">
    <name type="scientific">Sporotomaculum syntrophicum</name>
    <dbReference type="NCBI Taxonomy" id="182264"/>
    <lineage>
        <taxon>Bacteria</taxon>
        <taxon>Bacillati</taxon>
        <taxon>Bacillota</taxon>
        <taxon>Clostridia</taxon>
        <taxon>Eubacteriales</taxon>
        <taxon>Desulfallaceae</taxon>
        <taxon>Sporotomaculum</taxon>
    </lineage>
</organism>
<evidence type="ECO:0000256" key="14">
    <source>
        <dbReference type="ARBA" id="ARBA00022909"/>
    </source>
</evidence>
<comment type="pathway">
    <text evidence="2">Cofactor biosynthesis; tetrahydrofolate biosynthesis; 7,8-dihydrofolate from 2-amino-4-hydroxy-6-hydroxymethyl-7,8-dihydropteridine diphosphate and 4-aminobenzoate: step 2/2.</text>
</comment>
<dbReference type="EC" id="6.3.2.17" evidence="7"/>
<dbReference type="GO" id="GO:0046872">
    <property type="term" value="F:metal ion binding"/>
    <property type="evidence" value="ECO:0007669"/>
    <property type="project" value="UniProtKB-KW"/>
</dbReference>
<sequence>MLYEEAMEYLQNLTKFGMNFGLVRISELLRRLGEPHRKINVIHVGGTNGKGSTTAILASVLQSSGYRVGTFTSPHLHSYTERFRINNAEIDPNQVAKLITYLRPHIETMVQDGFEHPTEFEVSTALAFCYFAEEAVDYLVLEVGLGGAIDSTNVVHPLLSVITNVTMDHMDYLGGTVSDIARVKAGIIKPGVPVVTASDNPEVLAIIQEICREKGCTLIQVGRDVTWEYGEHSLRGQYFDYQGLKWHFMELWLPLLGQHQVVNASTALAALELLAGLGVHIEESALRDGLSKTVWPARLELLGGKPPVLIDGAHNYEGARSLRLALDTYFPEREIVMILGMLGDKERARVVAELAPRARKVIITKPNSPRAGDWQQLAAQAREYISDVDVVESIADAVLSGMKQAGVDDLVCITGSLYMVAEAREVVRGLFNKK</sequence>
<gene>
    <name evidence="21" type="primary">fgs</name>
    <name evidence="21" type="ORF">SPSYN_01777</name>
</gene>
<dbReference type="PIRSF" id="PIRSF001563">
    <property type="entry name" value="Folylpolyglu_synth"/>
    <property type="match status" value="1"/>
</dbReference>
<keyword evidence="9 18" id="KW-0436">Ligase</keyword>
<keyword evidence="14" id="KW-0289">Folate biosynthesis</keyword>
<dbReference type="Pfam" id="PF08245">
    <property type="entry name" value="Mur_ligase_M"/>
    <property type="match status" value="1"/>
</dbReference>
<evidence type="ECO:0000313" key="21">
    <source>
        <dbReference type="EMBL" id="KAF1085634.1"/>
    </source>
</evidence>
<dbReference type="NCBIfam" id="TIGR01499">
    <property type="entry name" value="folC"/>
    <property type="match status" value="1"/>
</dbReference>
<dbReference type="SUPFAM" id="SSF53244">
    <property type="entry name" value="MurD-like peptide ligases, peptide-binding domain"/>
    <property type="match status" value="1"/>
</dbReference>
<dbReference type="GO" id="GO:0004326">
    <property type="term" value="F:tetrahydrofolylpolyglutamate synthase activity"/>
    <property type="evidence" value="ECO:0007669"/>
    <property type="project" value="UniProtKB-EC"/>
</dbReference>
<evidence type="ECO:0000256" key="3">
    <source>
        <dbReference type="ARBA" id="ARBA00005150"/>
    </source>
</evidence>
<dbReference type="SUPFAM" id="SSF53623">
    <property type="entry name" value="MurD-like peptide ligases, catalytic domain"/>
    <property type="match status" value="1"/>
</dbReference>
<feature type="domain" description="Mur ligase central" evidence="20">
    <location>
        <begin position="44"/>
        <end position="270"/>
    </location>
</feature>
<dbReference type="Proteomes" id="UP000798488">
    <property type="component" value="Unassembled WGS sequence"/>
</dbReference>
<dbReference type="InterPro" id="IPR036565">
    <property type="entry name" value="Mur-like_cat_sf"/>
</dbReference>
<dbReference type="InterPro" id="IPR001645">
    <property type="entry name" value="Folylpolyglutamate_synth"/>
</dbReference>
<evidence type="ECO:0000256" key="16">
    <source>
        <dbReference type="ARBA" id="ARBA00047493"/>
    </source>
</evidence>
<evidence type="ECO:0000256" key="2">
    <source>
        <dbReference type="ARBA" id="ARBA00004799"/>
    </source>
</evidence>
<dbReference type="Pfam" id="PF02875">
    <property type="entry name" value="Mur_ligase_C"/>
    <property type="match status" value="1"/>
</dbReference>
<keyword evidence="22" id="KW-1185">Reference proteome</keyword>
<reference evidence="21" key="1">
    <citation type="submission" date="2016-02" db="EMBL/GenBank/DDBJ databases">
        <title>Draft Genome Sequence of Sporotomaculum syntrophicum Strain FB, a Syntrophic Benzoate Degrader.</title>
        <authorList>
            <person name="Nobu M.K."/>
            <person name="Narihiro T."/>
            <person name="Qiu Y.-L."/>
            <person name="Ohashi A."/>
            <person name="Liu W.-T."/>
            <person name="Yuji S."/>
        </authorList>
    </citation>
    <scope>NUCLEOTIDE SEQUENCE</scope>
    <source>
        <strain evidence="21">FB</strain>
    </source>
</reference>
<dbReference type="GO" id="GO:0005737">
    <property type="term" value="C:cytoplasm"/>
    <property type="evidence" value="ECO:0007669"/>
    <property type="project" value="TreeGrafter"/>
</dbReference>
<evidence type="ECO:0000259" key="20">
    <source>
        <dbReference type="Pfam" id="PF08245"/>
    </source>
</evidence>
<comment type="catalytic activity">
    <reaction evidence="17">
        <text>7,8-dihydropteroate + L-glutamate + ATP = 7,8-dihydrofolate + ADP + phosphate + H(+)</text>
        <dbReference type="Rhea" id="RHEA:23584"/>
        <dbReference type="ChEBI" id="CHEBI:15378"/>
        <dbReference type="ChEBI" id="CHEBI:17839"/>
        <dbReference type="ChEBI" id="CHEBI:29985"/>
        <dbReference type="ChEBI" id="CHEBI:30616"/>
        <dbReference type="ChEBI" id="CHEBI:43474"/>
        <dbReference type="ChEBI" id="CHEBI:57451"/>
        <dbReference type="ChEBI" id="CHEBI:456216"/>
        <dbReference type="EC" id="6.3.2.12"/>
    </reaction>
</comment>
<evidence type="ECO:0000256" key="15">
    <source>
        <dbReference type="ARBA" id="ARBA00030592"/>
    </source>
</evidence>
<name>A0A9D3AZ86_9FIRM</name>
<proteinExistence type="inferred from homology"/>
<comment type="subunit">
    <text evidence="5">Monomer.</text>
</comment>
<dbReference type="EC" id="6.3.2.12" evidence="6"/>
<evidence type="ECO:0000256" key="18">
    <source>
        <dbReference type="PIRNR" id="PIRNR001563"/>
    </source>
</evidence>
<keyword evidence="11 18" id="KW-0547">Nucleotide-binding</keyword>
<comment type="cofactor">
    <cofactor evidence="1">
        <name>Mg(2+)</name>
        <dbReference type="ChEBI" id="CHEBI:18420"/>
    </cofactor>
</comment>
<dbReference type="PANTHER" id="PTHR11136">
    <property type="entry name" value="FOLYLPOLYGLUTAMATE SYNTHASE-RELATED"/>
    <property type="match status" value="1"/>
</dbReference>
<evidence type="ECO:0000256" key="6">
    <source>
        <dbReference type="ARBA" id="ARBA00013023"/>
    </source>
</evidence>
<dbReference type="GO" id="GO:0046656">
    <property type="term" value="P:folic acid biosynthetic process"/>
    <property type="evidence" value="ECO:0007669"/>
    <property type="project" value="UniProtKB-KW"/>
</dbReference>
<dbReference type="InterPro" id="IPR018109">
    <property type="entry name" value="Folylpolyglutamate_synth_CS"/>
</dbReference>
<dbReference type="FunFam" id="3.40.1190.10:FF:000004">
    <property type="entry name" value="Dihydrofolate synthase/folylpolyglutamate synthase"/>
    <property type="match status" value="1"/>
</dbReference>
<evidence type="ECO:0000256" key="7">
    <source>
        <dbReference type="ARBA" id="ARBA00013025"/>
    </source>
</evidence>
<dbReference type="PANTHER" id="PTHR11136:SF0">
    <property type="entry name" value="DIHYDROFOLATE SYNTHETASE-RELATED"/>
    <property type="match status" value="1"/>
</dbReference>
<dbReference type="GO" id="GO:0008841">
    <property type="term" value="F:dihydrofolate synthase activity"/>
    <property type="evidence" value="ECO:0007669"/>
    <property type="project" value="UniProtKB-EC"/>
</dbReference>
<dbReference type="InterPro" id="IPR004101">
    <property type="entry name" value="Mur_ligase_C"/>
</dbReference>
<dbReference type="AlphaFoldDB" id="A0A9D3AZ86"/>
<dbReference type="GO" id="GO:0005524">
    <property type="term" value="F:ATP binding"/>
    <property type="evidence" value="ECO:0007669"/>
    <property type="project" value="UniProtKB-KW"/>
</dbReference>
<comment type="similarity">
    <text evidence="4 18">Belongs to the folylpolyglutamate synthase family.</text>
</comment>
<dbReference type="Gene3D" id="3.40.1190.10">
    <property type="entry name" value="Mur-like, catalytic domain"/>
    <property type="match status" value="1"/>
</dbReference>
<evidence type="ECO:0000256" key="5">
    <source>
        <dbReference type="ARBA" id="ARBA00011245"/>
    </source>
</evidence>
<evidence type="ECO:0000256" key="4">
    <source>
        <dbReference type="ARBA" id="ARBA00008276"/>
    </source>
</evidence>
<feature type="domain" description="Mur ligase C-terminal" evidence="19">
    <location>
        <begin position="298"/>
        <end position="416"/>
    </location>
</feature>
<evidence type="ECO:0000256" key="10">
    <source>
        <dbReference type="ARBA" id="ARBA00022723"/>
    </source>
</evidence>
<comment type="caution">
    <text evidence="21">The sequence shown here is derived from an EMBL/GenBank/DDBJ whole genome shotgun (WGS) entry which is preliminary data.</text>
</comment>
<evidence type="ECO:0000259" key="19">
    <source>
        <dbReference type="Pfam" id="PF02875"/>
    </source>
</evidence>
<evidence type="ECO:0000256" key="17">
    <source>
        <dbReference type="ARBA" id="ARBA00049161"/>
    </source>
</evidence>
<dbReference type="Gene3D" id="3.90.190.20">
    <property type="entry name" value="Mur ligase, C-terminal domain"/>
    <property type="match status" value="1"/>
</dbReference>
<evidence type="ECO:0000256" key="9">
    <source>
        <dbReference type="ARBA" id="ARBA00022598"/>
    </source>
</evidence>
<dbReference type="PROSITE" id="PS01011">
    <property type="entry name" value="FOLYLPOLYGLU_SYNT_1"/>
    <property type="match status" value="1"/>
</dbReference>